<evidence type="ECO:0000313" key="1">
    <source>
        <dbReference type="EMBL" id="JAH63669.1"/>
    </source>
</evidence>
<name>A0A0E9UCR3_ANGAN</name>
<reference evidence="1" key="1">
    <citation type="submission" date="2014-11" db="EMBL/GenBank/DDBJ databases">
        <authorList>
            <person name="Amaro Gonzalez C."/>
        </authorList>
    </citation>
    <scope>NUCLEOTIDE SEQUENCE</scope>
</reference>
<accession>A0A0E9UCR3</accession>
<reference evidence="1" key="2">
    <citation type="journal article" date="2015" name="Fish Shellfish Immunol.">
        <title>Early steps in the European eel (Anguilla anguilla)-Vibrio vulnificus interaction in the gills: Role of the RtxA13 toxin.</title>
        <authorList>
            <person name="Callol A."/>
            <person name="Pajuelo D."/>
            <person name="Ebbesson L."/>
            <person name="Teles M."/>
            <person name="MacKenzie S."/>
            <person name="Amaro C."/>
        </authorList>
    </citation>
    <scope>NUCLEOTIDE SEQUENCE</scope>
</reference>
<dbReference type="EMBL" id="GBXM01044908">
    <property type="protein sequence ID" value="JAH63669.1"/>
    <property type="molecule type" value="Transcribed_RNA"/>
</dbReference>
<sequence>MKFDFCTLLASSLQICYDACCTFRIWNLQVSILIFFSLFLFF</sequence>
<proteinExistence type="predicted"/>
<protein>
    <submittedName>
        <fullName evidence="1">Uncharacterized protein</fullName>
    </submittedName>
</protein>
<dbReference type="AlphaFoldDB" id="A0A0E9UCR3"/>
<organism evidence="1">
    <name type="scientific">Anguilla anguilla</name>
    <name type="common">European freshwater eel</name>
    <name type="synonym">Muraena anguilla</name>
    <dbReference type="NCBI Taxonomy" id="7936"/>
    <lineage>
        <taxon>Eukaryota</taxon>
        <taxon>Metazoa</taxon>
        <taxon>Chordata</taxon>
        <taxon>Craniata</taxon>
        <taxon>Vertebrata</taxon>
        <taxon>Euteleostomi</taxon>
        <taxon>Actinopterygii</taxon>
        <taxon>Neopterygii</taxon>
        <taxon>Teleostei</taxon>
        <taxon>Anguilliformes</taxon>
        <taxon>Anguillidae</taxon>
        <taxon>Anguilla</taxon>
    </lineage>
</organism>